<dbReference type="AlphaFoldDB" id="A0A484HAT9"/>
<proteinExistence type="predicted"/>
<sequence length="39" mass="4408">MGSKSLLLRISDVGLYRLGVEGLSSVHRVLEEQMPYSTW</sequence>
<gene>
    <name evidence="1" type="ORF">RIEGSTA812A_PEG_721</name>
</gene>
<evidence type="ECO:0000313" key="1">
    <source>
        <dbReference type="EMBL" id="VBB69248.1"/>
    </source>
</evidence>
<protein>
    <submittedName>
        <fullName evidence="1">Uncharacterized protein</fullName>
    </submittedName>
</protein>
<organism evidence="1">
    <name type="scientific">invertebrate metagenome</name>
    <dbReference type="NCBI Taxonomy" id="1711999"/>
    <lineage>
        <taxon>unclassified sequences</taxon>
        <taxon>metagenomes</taxon>
        <taxon>organismal metagenomes</taxon>
    </lineage>
</organism>
<name>A0A484HAT9_9ZZZZ</name>
<reference evidence="1" key="1">
    <citation type="submission" date="2018-10" db="EMBL/GenBank/DDBJ databases">
        <authorList>
            <person name="Gruber-Vodicka H."/>
            <person name="Jaeckle O."/>
        </authorList>
    </citation>
    <scope>NUCLEOTIDE SEQUENCE</scope>
</reference>
<accession>A0A484HAT9</accession>
<dbReference type="EMBL" id="LR026963">
    <property type="protein sequence ID" value="VBB69248.1"/>
    <property type="molecule type" value="Genomic_DNA"/>
</dbReference>